<accession>A0A9P0P8U0</accession>
<dbReference type="Gene3D" id="3.90.360.10">
    <property type="entry name" value="Histone acetyl transferase 1 (HAT1), N-terminal domain"/>
    <property type="match status" value="1"/>
</dbReference>
<evidence type="ECO:0000256" key="3">
    <source>
        <dbReference type="ARBA" id="ARBA00022679"/>
    </source>
</evidence>
<dbReference type="Gene3D" id="3.40.630.30">
    <property type="match status" value="1"/>
</dbReference>
<keyword evidence="3" id="KW-0808">Transferase</keyword>
<keyword evidence="4" id="KW-0012">Acyltransferase</keyword>
<dbReference type="InterPro" id="IPR037113">
    <property type="entry name" value="Hat1_N_sf"/>
</dbReference>
<protein>
    <recommendedName>
        <fullName evidence="2">histone acetyltransferase</fullName>
        <ecNumber evidence="2">2.3.1.48</ecNumber>
    </recommendedName>
</protein>
<dbReference type="InterPro" id="IPR019467">
    <property type="entry name" value="Hat1_N"/>
</dbReference>
<dbReference type="Proteomes" id="UP001152888">
    <property type="component" value="Unassembled WGS sequence"/>
</dbReference>
<sequence length="415" mass="48785">MTENGSSSANVEENGEMSTYKKDALSVVTFKIVYNEEDYKSKTFLEFKPKMAHQVFGESESIFGYRSLSITLHYLHNSSNCYADIHYGKKIKSVLYKPDDVLASLNPWLPENFTTDSDKFKKMLENEDHDVMFGNVLMKFKDTKPCALFPNDDIYATYKITECDLKDEKFKEYHQKFETFIVWFIDAANYIDLEDEKWMIFYIYEELEHPVTKKVHVSPIGFCSIYNFFCYPNKVRPRISQFFVLPSHQRRGIGGHLYHAIAQKLRALPDVADITVEEPTAVFQKIRNIDDSLLVLEKLKEKNRKIVTMSRESAVKFIRELKVCQRQARRLVDILNCYSVLKTKDQYQKYLDGIKNRIKTHIQKDVSESKKRKFEAEINVDPMDKQAAIEAEYKDYVREIESSIMRLDRILQNKI</sequence>
<dbReference type="PANTHER" id="PTHR12046">
    <property type="entry name" value="HISTONE ACETYLTRANSFERASE TYPE B CATALYTIC SUBUNIT"/>
    <property type="match status" value="1"/>
</dbReference>
<dbReference type="GO" id="GO:0000781">
    <property type="term" value="C:chromosome, telomeric region"/>
    <property type="evidence" value="ECO:0007669"/>
    <property type="project" value="GOC"/>
</dbReference>
<dbReference type="GO" id="GO:0005634">
    <property type="term" value="C:nucleus"/>
    <property type="evidence" value="ECO:0007669"/>
    <property type="project" value="InterPro"/>
</dbReference>
<evidence type="ECO:0000313" key="9">
    <source>
        <dbReference type="Proteomes" id="UP001152888"/>
    </source>
</evidence>
<organism evidence="8 9">
    <name type="scientific">Acanthoscelides obtectus</name>
    <name type="common">Bean weevil</name>
    <name type="synonym">Bruchus obtectus</name>
    <dbReference type="NCBI Taxonomy" id="200917"/>
    <lineage>
        <taxon>Eukaryota</taxon>
        <taxon>Metazoa</taxon>
        <taxon>Ecdysozoa</taxon>
        <taxon>Arthropoda</taxon>
        <taxon>Hexapoda</taxon>
        <taxon>Insecta</taxon>
        <taxon>Pterygota</taxon>
        <taxon>Neoptera</taxon>
        <taxon>Endopterygota</taxon>
        <taxon>Coleoptera</taxon>
        <taxon>Polyphaga</taxon>
        <taxon>Cucujiformia</taxon>
        <taxon>Chrysomeloidea</taxon>
        <taxon>Chrysomelidae</taxon>
        <taxon>Bruchinae</taxon>
        <taxon>Bruchini</taxon>
        <taxon>Acanthoscelides</taxon>
    </lineage>
</organism>
<evidence type="ECO:0000256" key="1">
    <source>
        <dbReference type="ARBA" id="ARBA00010543"/>
    </source>
</evidence>
<comment type="catalytic activity">
    <reaction evidence="5">
        <text>L-lysyl-[protein] + acetyl-CoA = N(6)-acetyl-L-lysyl-[protein] + CoA + H(+)</text>
        <dbReference type="Rhea" id="RHEA:45948"/>
        <dbReference type="Rhea" id="RHEA-COMP:9752"/>
        <dbReference type="Rhea" id="RHEA-COMP:10731"/>
        <dbReference type="ChEBI" id="CHEBI:15378"/>
        <dbReference type="ChEBI" id="CHEBI:29969"/>
        <dbReference type="ChEBI" id="CHEBI:57287"/>
        <dbReference type="ChEBI" id="CHEBI:57288"/>
        <dbReference type="ChEBI" id="CHEBI:61930"/>
        <dbReference type="EC" id="2.3.1.48"/>
    </reaction>
</comment>
<feature type="domain" description="N-acetyltransferase" evidence="6">
    <location>
        <begin position="197"/>
        <end position="268"/>
    </location>
</feature>
<name>A0A9P0P8U0_ACAOB</name>
<reference evidence="8" key="1">
    <citation type="submission" date="2022-03" db="EMBL/GenBank/DDBJ databases">
        <authorList>
            <person name="Sayadi A."/>
        </authorList>
    </citation>
    <scope>NUCLEOTIDE SEQUENCE</scope>
</reference>
<evidence type="ECO:0000256" key="4">
    <source>
        <dbReference type="ARBA" id="ARBA00023315"/>
    </source>
</evidence>
<proteinExistence type="inferred from homology"/>
<dbReference type="EMBL" id="CAKOFQ010006830">
    <property type="protein sequence ID" value="CAH1974958.1"/>
    <property type="molecule type" value="Genomic_DNA"/>
</dbReference>
<evidence type="ECO:0000256" key="5">
    <source>
        <dbReference type="ARBA" id="ARBA00048017"/>
    </source>
</evidence>
<dbReference type="GO" id="GO:0031509">
    <property type="term" value="P:subtelomeric heterochromatin formation"/>
    <property type="evidence" value="ECO:0007669"/>
    <property type="project" value="InterPro"/>
</dbReference>
<evidence type="ECO:0000313" key="8">
    <source>
        <dbReference type="EMBL" id="CAH1974958.1"/>
    </source>
</evidence>
<keyword evidence="9" id="KW-1185">Reference proteome</keyword>
<feature type="domain" description="Histone acetyl transferase HAT1 N-terminal" evidence="7">
    <location>
        <begin position="22"/>
        <end position="186"/>
    </location>
</feature>
<evidence type="ECO:0000259" key="7">
    <source>
        <dbReference type="Pfam" id="PF10394"/>
    </source>
</evidence>
<dbReference type="InterPro" id="IPR016181">
    <property type="entry name" value="Acyl_CoA_acyltransferase"/>
</dbReference>
<dbReference type="Pfam" id="PF10394">
    <property type="entry name" value="Hat1_N"/>
    <property type="match status" value="1"/>
</dbReference>
<dbReference type="CDD" id="cd04301">
    <property type="entry name" value="NAT_SF"/>
    <property type="match status" value="1"/>
</dbReference>
<dbReference type="AlphaFoldDB" id="A0A9P0P8U0"/>
<dbReference type="InterPro" id="IPR017380">
    <property type="entry name" value="Hist_AcTrfase_B-typ_cat-su"/>
</dbReference>
<dbReference type="EC" id="2.3.1.48" evidence="2"/>
<comment type="similarity">
    <text evidence="1">Belongs to the HAT1 family.</text>
</comment>
<dbReference type="SUPFAM" id="SSF55729">
    <property type="entry name" value="Acyl-CoA N-acyltransferases (Nat)"/>
    <property type="match status" value="1"/>
</dbReference>
<gene>
    <name evidence="8" type="ORF">ACAOBT_LOCUS11375</name>
</gene>
<comment type="caution">
    <text evidence="8">The sequence shown here is derived from an EMBL/GenBank/DDBJ whole genome shotgun (WGS) entry which is preliminary data.</text>
</comment>
<evidence type="ECO:0000259" key="6">
    <source>
        <dbReference type="Pfam" id="PF00583"/>
    </source>
</evidence>
<evidence type="ECO:0000256" key="2">
    <source>
        <dbReference type="ARBA" id="ARBA00013184"/>
    </source>
</evidence>
<dbReference type="OrthoDB" id="10253098at2759"/>
<dbReference type="InterPro" id="IPR000182">
    <property type="entry name" value="GNAT_dom"/>
</dbReference>
<dbReference type="GO" id="GO:0004402">
    <property type="term" value="F:histone acetyltransferase activity"/>
    <property type="evidence" value="ECO:0007669"/>
    <property type="project" value="InterPro"/>
</dbReference>
<dbReference type="Pfam" id="PF00583">
    <property type="entry name" value="Acetyltransf_1"/>
    <property type="match status" value="1"/>
</dbReference>